<name>A0ABR1PVF6_9PEZI</name>
<protein>
    <recommendedName>
        <fullName evidence="3">Zn(2)-C6 fungal-type domain-containing protein</fullName>
    </recommendedName>
</protein>
<feature type="region of interest" description="Disordered" evidence="2">
    <location>
        <begin position="57"/>
        <end position="93"/>
    </location>
</feature>
<keyword evidence="1" id="KW-0539">Nucleus</keyword>
<reference evidence="4 5" key="1">
    <citation type="submission" date="2023-01" db="EMBL/GenBank/DDBJ databases">
        <title>Analysis of 21 Apiospora genomes using comparative genomics revels a genus with tremendous synthesis potential of carbohydrate active enzymes and secondary metabolites.</title>
        <authorList>
            <person name="Sorensen T."/>
        </authorList>
    </citation>
    <scope>NUCLEOTIDE SEQUENCE [LARGE SCALE GENOMIC DNA]</scope>
    <source>
        <strain evidence="4 5">CBS 24483</strain>
    </source>
</reference>
<organism evidence="4 5">
    <name type="scientific">Apiospora aurea</name>
    <dbReference type="NCBI Taxonomy" id="335848"/>
    <lineage>
        <taxon>Eukaryota</taxon>
        <taxon>Fungi</taxon>
        <taxon>Dikarya</taxon>
        <taxon>Ascomycota</taxon>
        <taxon>Pezizomycotina</taxon>
        <taxon>Sordariomycetes</taxon>
        <taxon>Xylariomycetidae</taxon>
        <taxon>Amphisphaeriales</taxon>
        <taxon>Apiosporaceae</taxon>
        <taxon>Apiospora</taxon>
    </lineage>
</organism>
<dbReference type="Proteomes" id="UP001391051">
    <property type="component" value="Unassembled WGS sequence"/>
</dbReference>
<dbReference type="RefSeq" id="XP_066693760.1">
    <property type="nucleotide sequence ID" value="XM_066849617.1"/>
</dbReference>
<feature type="compositionally biased region" description="Low complexity" evidence="2">
    <location>
        <begin position="1"/>
        <end position="13"/>
    </location>
</feature>
<dbReference type="PROSITE" id="PS50048">
    <property type="entry name" value="ZN2_CY6_FUNGAL_2"/>
    <property type="match status" value="1"/>
</dbReference>
<evidence type="ECO:0000313" key="5">
    <source>
        <dbReference type="Proteomes" id="UP001391051"/>
    </source>
</evidence>
<comment type="caution">
    <text evidence="4">The sequence shown here is derived from an EMBL/GenBank/DDBJ whole genome shotgun (WGS) entry which is preliminary data.</text>
</comment>
<dbReference type="PANTHER" id="PTHR35392">
    <property type="entry name" value="ZN(II)2CYS6 TRANSCRIPTION FACTOR (EUROFUNG)-RELATED-RELATED"/>
    <property type="match status" value="1"/>
</dbReference>
<gene>
    <name evidence="4" type="ORF">PG986_013395</name>
</gene>
<feature type="region of interest" description="Disordered" evidence="2">
    <location>
        <begin position="244"/>
        <end position="263"/>
    </location>
</feature>
<accession>A0ABR1PVF6</accession>
<evidence type="ECO:0000256" key="2">
    <source>
        <dbReference type="SAM" id="MobiDB-lite"/>
    </source>
</evidence>
<evidence type="ECO:0000259" key="3">
    <source>
        <dbReference type="PROSITE" id="PS50048"/>
    </source>
</evidence>
<dbReference type="GeneID" id="92082679"/>
<dbReference type="SUPFAM" id="SSF57701">
    <property type="entry name" value="Zn2/Cys6 DNA-binding domain"/>
    <property type="match status" value="1"/>
</dbReference>
<dbReference type="InterPro" id="IPR001138">
    <property type="entry name" value="Zn2Cys6_DnaBD"/>
</dbReference>
<dbReference type="EMBL" id="JAQQWE010000009">
    <property type="protein sequence ID" value="KAK7941008.1"/>
    <property type="molecule type" value="Genomic_DNA"/>
</dbReference>
<dbReference type="InterPro" id="IPR052973">
    <property type="entry name" value="Fungal_sec-metab_reg_TF"/>
</dbReference>
<proteinExistence type="predicted"/>
<feature type="domain" description="Zn(2)-C6 fungal-type" evidence="3">
    <location>
        <begin position="325"/>
        <end position="357"/>
    </location>
</feature>
<evidence type="ECO:0000256" key="1">
    <source>
        <dbReference type="ARBA" id="ARBA00023242"/>
    </source>
</evidence>
<dbReference type="InterPro" id="IPR036864">
    <property type="entry name" value="Zn2-C6_fun-type_DNA-bd_sf"/>
</dbReference>
<feature type="region of interest" description="Disordered" evidence="2">
    <location>
        <begin position="1"/>
        <end position="27"/>
    </location>
</feature>
<feature type="compositionally biased region" description="Low complexity" evidence="2">
    <location>
        <begin position="217"/>
        <end position="238"/>
    </location>
</feature>
<feature type="region of interest" description="Disordered" evidence="2">
    <location>
        <begin position="210"/>
        <end position="238"/>
    </location>
</feature>
<dbReference type="CDD" id="cd00067">
    <property type="entry name" value="GAL4"/>
    <property type="match status" value="1"/>
</dbReference>
<evidence type="ECO:0000313" key="4">
    <source>
        <dbReference type="EMBL" id="KAK7941008.1"/>
    </source>
</evidence>
<dbReference type="PANTHER" id="PTHR35392:SF5">
    <property type="entry name" value="ZN(2)-C6 FUNGAL-TYPE DOMAIN-CONTAINING PROTEIN"/>
    <property type="match status" value="1"/>
</dbReference>
<sequence length="770" mass="85166">MASVASASPSGGSFQHPDSADESESWQYIESNPGSVAFFPSPASGSLNSWGLVGFPDQLENSSPGPAAVSPLQLNDHHGQQPQQQQQVFSGSYTDQANASMIASAGMEGQFLASLTSDPQLAAAAGQDFMFNDQYNPDFDLAAPFYNAFPNNSVGDMADLGALDGMGETMDAPQQPVDLGIPQQFRNTTDVPPWDPTNLKNDENTFAMTGFHASPGASSCSPQTSPAPSSSSQLSLSPRWVDVKPESAAGKAPIRRTKGAGKIEKKKPEPVNKFVIMTPNLISASAGKPNPYECFDAMRTTARGRKGPLANDTKESALQVRRLGACFCCHSRKVKCDKERPCKSCKKLTHQLPQIVCWQFQDFLPVLFPDFIRGHFKKDQMAKFISENVDGFTVGGSEKTCTVELFSGQRFQSTLTLRASFFTAKSPEVLQHWHMNGGVNSLELESRGAVPIGIDLDNTTVREDVRRKARDYVQSLIFEPQYAEQVTDSVRHTELPRKILRAVQVYGQRSDSPMVKKALSIYAMHYVLTRHLCLTHASMAELQSTNLVPRNIPWVTPRLLNRQVKAMLDEHLLKEVTTLFEGFSKSLKPKSRAEWAPCLAAFLVLCLFMESVEAAADVFVVSQNEVDLRNNSRTATGTASPLSSYNRAFARAVCREIENMPFKQFAYQFHQIYQTHSRDASTKPFNPLVDDSFAELGELDAASLELVMTLRELLQGDSYYELDFLVADPILPNEDSHPYPRGLSLSYTGRLVSRFLLSFLDEKYLFDGQY</sequence>
<keyword evidence="5" id="KW-1185">Reference proteome</keyword>